<feature type="transmembrane region" description="Helical" evidence="2">
    <location>
        <begin position="44"/>
        <end position="61"/>
    </location>
</feature>
<evidence type="ECO:0000256" key="2">
    <source>
        <dbReference type="SAM" id="Phobius"/>
    </source>
</evidence>
<protein>
    <submittedName>
        <fullName evidence="3">CPBP family intramembrane metalloprotease</fullName>
    </submittedName>
</protein>
<reference evidence="4 5" key="1">
    <citation type="submission" date="2018-12" db="EMBL/GenBank/DDBJ databases">
        <authorList>
            <consortium name="Pathogen Informatics"/>
        </authorList>
    </citation>
    <scope>NUCLEOTIDE SEQUENCE [LARGE SCALE GENOMIC DNA]</scope>
    <source>
        <strain evidence="4 5">NCTC12967</strain>
    </source>
</reference>
<dbReference type="Proteomes" id="UP000273044">
    <property type="component" value="Chromosome"/>
</dbReference>
<keyword evidence="3" id="KW-0378">Hydrolase</keyword>
<feature type="transmembrane region" description="Helical" evidence="2">
    <location>
        <begin position="225"/>
        <end position="249"/>
    </location>
</feature>
<feature type="transmembrane region" description="Helical" evidence="2">
    <location>
        <begin position="154"/>
        <end position="174"/>
    </location>
</feature>
<feature type="transmembrane region" description="Helical" evidence="2">
    <location>
        <begin position="125"/>
        <end position="147"/>
    </location>
</feature>
<dbReference type="EMBL" id="LR134406">
    <property type="protein sequence ID" value="VEH69064.1"/>
    <property type="molecule type" value="Genomic_DNA"/>
</dbReference>
<feature type="region of interest" description="Disordered" evidence="1">
    <location>
        <begin position="258"/>
        <end position="277"/>
    </location>
</feature>
<dbReference type="GeneID" id="64405825"/>
<feature type="transmembrane region" description="Helical" evidence="2">
    <location>
        <begin position="82"/>
        <end position="105"/>
    </location>
</feature>
<dbReference type="GO" id="GO:0008237">
    <property type="term" value="F:metallopeptidase activity"/>
    <property type="evidence" value="ECO:0007669"/>
    <property type="project" value="UniProtKB-KW"/>
</dbReference>
<feature type="compositionally biased region" description="Gly residues" evidence="1">
    <location>
        <begin position="260"/>
        <end position="277"/>
    </location>
</feature>
<dbReference type="RefSeq" id="WP_014845461.1">
    <property type="nucleotide sequence ID" value="NZ_CAJZDL010000142.1"/>
</dbReference>
<name>A0A3N4DAI4_9ACTN</name>
<evidence type="ECO:0000313" key="3">
    <source>
        <dbReference type="EMBL" id="QUC10862.1"/>
    </source>
</evidence>
<dbReference type="AlphaFoldDB" id="A0A3N4DAI4"/>
<proteinExistence type="predicted"/>
<keyword evidence="2" id="KW-1133">Transmembrane helix</keyword>
<evidence type="ECO:0000313" key="4">
    <source>
        <dbReference type="EMBL" id="VEH69064.1"/>
    </source>
</evidence>
<keyword evidence="2" id="KW-0812">Transmembrane</keyword>
<feature type="transmembrane region" description="Helical" evidence="2">
    <location>
        <begin position="12"/>
        <end position="32"/>
    </location>
</feature>
<gene>
    <name evidence="3" type="ORF">J5A53_14040</name>
    <name evidence="4" type="ORF">NCTC12967_00328</name>
</gene>
<evidence type="ECO:0000256" key="1">
    <source>
        <dbReference type="SAM" id="MobiDB-lite"/>
    </source>
</evidence>
<keyword evidence="5" id="KW-1185">Reference proteome</keyword>
<keyword evidence="3" id="KW-0645">Protease</keyword>
<feature type="transmembrane region" description="Helical" evidence="2">
    <location>
        <begin position="180"/>
        <end position="204"/>
    </location>
</feature>
<dbReference type="Proteomes" id="UP000677180">
    <property type="component" value="Chromosome"/>
</dbReference>
<organism evidence="4 5">
    <name type="scientific">Arachnia propionica</name>
    <dbReference type="NCBI Taxonomy" id="1750"/>
    <lineage>
        <taxon>Bacteria</taxon>
        <taxon>Bacillati</taxon>
        <taxon>Actinomycetota</taxon>
        <taxon>Actinomycetes</taxon>
        <taxon>Propionibacteriales</taxon>
        <taxon>Propionibacteriaceae</taxon>
        <taxon>Arachnia</taxon>
    </lineage>
</organism>
<reference evidence="3" key="2">
    <citation type="submission" date="2021-03" db="EMBL/GenBank/DDBJ databases">
        <title>Human Oral Microbial Genomes.</title>
        <authorList>
            <person name="Johnston C.D."/>
            <person name="Chen T."/>
            <person name="Dewhirst F.E."/>
        </authorList>
    </citation>
    <scope>NUCLEOTIDE SEQUENCE</scope>
    <source>
        <strain evidence="3">F0714</strain>
    </source>
</reference>
<sequence length="277" mass="30331">MVIDARPRGSLWGPLLILSSFTLPLAGFGFWLQVSGYDSRWYDTGKSILGAIGLVVLWWLLRREGTTLRGCVGRFRAKDLGWALVVGLGMSAISLGTWLIAADWLRRKTPAPDSEFYPFSTEFMIRALVEPVWITFMVNLLFLGYALPRLRARFGPVWATVIVAFCSGLVQMGYNLQGPVTMMISMLLGFLLVIPPALVTLATGSTWPGFLGYLFMVQLRQLEEVLLALLLLAYMPVFWLPLILVALAVCCWCGAKTQGRGAGPRPGAPGGDLGGVS</sequence>
<evidence type="ECO:0000313" key="5">
    <source>
        <dbReference type="Proteomes" id="UP000273044"/>
    </source>
</evidence>
<accession>A0A3N4DAI4</accession>
<dbReference type="EMBL" id="CP072385">
    <property type="protein sequence ID" value="QUC10862.1"/>
    <property type="molecule type" value="Genomic_DNA"/>
</dbReference>
<keyword evidence="2" id="KW-0472">Membrane</keyword>
<keyword evidence="3" id="KW-0482">Metalloprotease</keyword>